<dbReference type="AlphaFoldDB" id="A0A1W9S0Y0"/>
<feature type="transmembrane region" description="Helical" evidence="1">
    <location>
        <begin position="14"/>
        <end position="37"/>
    </location>
</feature>
<evidence type="ECO:0000313" key="3">
    <source>
        <dbReference type="Proteomes" id="UP000192611"/>
    </source>
</evidence>
<accession>A0A1W9S0Y0</accession>
<organism evidence="2 3">
    <name type="scientific">Candidatus Coatesbacteria bacterium 4484_99</name>
    <dbReference type="NCBI Taxonomy" id="1970774"/>
    <lineage>
        <taxon>Bacteria</taxon>
        <taxon>Candidatus Coatesiibacteriota</taxon>
    </lineage>
</organism>
<sequence>MDREISDDVPKRVFLYYIVSFLLPLLGFVFALGYSHHMTEKGRLFGRRCFYMGLSGLGAFILFLIFWTIFIFLRA</sequence>
<evidence type="ECO:0000313" key="2">
    <source>
        <dbReference type="EMBL" id="OQX90453.1"/>
    </source>
</evidence>
<comment type="caution">
    <text evidence="2">The sequence shown here is derived from an EMBL/GenBank/DDBJ whole genome shotgun (WGS) entry which is preliminary data.</text>
</comment>
<feature type="transmembrane region" description="Helical" evidence="1">
    <location>
        <begin position="49"/>
        <end position="73"/>
    </location>
</feature>
<proteinExistence type="predicted"/>
<keyword evidence="1" id="KW-0472">Membrane</keyword>
<keyword evidence="1" id="KW-0812">Transmembrane</keyword>
<protein>
    <submittedName>
        <fullName evidence="2">Uncharacterized protein</fullName>
    </submittedName>
</protein>
<name>A0A1W9S0Y0_9BACT</name>
<gene>
    <name evidence="2" type="ORF">B6D57_03080</name>
</gene>
<dbReference type="EMBL" id="NATQ01000052">
    <property type="protein sequence ID" value="OQX90453.1"/>
    <property type="molecule type" value="Genomic_DNA"/>
</dbReference>
<dbReference type="Proteomes" id="UP000192611">
    <property type="component" value="Unassembled WGS sequence"/>
</dbReference>
<reference evidence="3" key="1">
    <citation type="submission" date="2017-03" db="EMBL/GenBank/DDBJ databases">
        <title>Novel pathways for hydrocarbon cycling and metabolic interdependencies in hydrothermal sediment communities.</title>
        <authorList>
            <person name="Dombrowski N."/>
            <person name="Seitz K."/>
            <person name="Teske A."/>
            <person name="Baker B."/>
        </authorList>
    </citation>
    <scope>NUCLEOTIDE SEQUENCE [LARGE SCALE GENOMIC DNA]</scope>
</reference>
<evidence type="ECO:0000256" key="1">
    <source>
        <dbReference type="SAM" id="Phobius"/>
    </source>
</evidence>
<keyword evidence="1" id="KW-1133">Transmembrane helix</keyword>